<keyword evidence="7" id="KW-0689">Ribosomal protein</keyword>
<dbReference type="RefSeq" id="WP_057747916.1">
    <property type="nucleotide sequence ID" value="NZ_BJVH01000001.1"/>
</dbReference>
<comment type="function">
    <text evidence="6">Methylates ribosomal protein L11.</text>
</comment>
<feature type="binding site" evidence="6">
    <location>
        <position position="205"/>
    </location>
    <ligand>
        <name>S-adenosyl-L-methionine</name>
        <dbReference type="ChEBI" id="CHEBI:59789"/>
    </ligand>
</feature>
<evidence type="ECO:0000256" key="6">
    <source>
        <dbReference type="HAMAP-Rule" id="MF_00735"/>
    </source>
</evidence>
<dbReference type="STRING" id="319652.IV80_GL000089"/>
<comment type="similarity">
    <text evidence="1 6">Belongs to the methyltransferase superfamily. PrmA family.</text>
</comment>
<evidence type="ECO:0000256" key="4">
    <source>
        <dbReference type="ARBA" id="ARBA00022679"/>
    </source>
</evidence>
<accession>A0A0R2IYW9</accession>
<dbReference type="EC" id="2.1.1.-" evidence="6"/>
<organism evidence="7 8">
    <name type="scientific">Pediococcus cellicola</name>
    <dbReference type="NCBI Taxonomy" id="319652"/>
    <lineage>
        <taxon>Bacteria</taxon>
        <taxon>Bacillati</taxon>
        <taxon>Bacillota</taxon>
        <taxon>Bacilli</taxon>
        <taxon>Lactobacillales</taxon>
        <taxon>Lactobacillaceae</taxon>
        <taxon>Pediococcus</taxon>
    </lineage>
</organism>
<name>A0A0R2IYW9_9LACO</name>
<dbReference type="HAMAP" id="MF_00735">
    <property type="entry name" value="Methyltr_PrmA"/>
    <property type="match status" value="1"/>
</dbReference>
<keyword evidence="7" id="KW-0687">Ribonucleoprotein</keyword>
<evidence type="ECO:0000313" key="7">
    <source>
        <dbReference type="EMBL" id="KRN67548.1"/>
    </source>
</evidence>
<dbReference type="AlphaFoldDB" id="A0A0R2IYW9"/>
<dbReference type="Proteomes" id="UP000051568">
    <property type="component" value="Unassembled WGS sequence"/>
</dbReference>
<sequence>MKWTEVIVQTSNEAVSAVSNILQEAGSKGVKIEDAADYKKLRAGQFGEILDLAEIPHIETGALVTGYYPESMPIDDVISQVTQQVKQLSRYGLDASPGKVLQKPLVETQWQTAWKKYYHPVRITRNLTVVPEWENYQKSFPEEKILKLDPGMAFGTGTHPTTQLCLQALEMFLRGGETLIDVGTGSGVLSIAASKMGANKILAYDLDEVAVQSALDNLQLNPDVKNVTVQANDLLSGIQVRADMIVANILAEIIEPLIPQAKACLKPGGVFITSGIIKEKLPNICQGLKKDNFEIIEILQMKDWRAIVAKRPLEKE</sequence>
<dbReference type="InterPro" id="IPR050078">
    <property type="entry name" value="Ribosomal_L11_MeTrfase_PrmA"/>
</dbReference>
<feature type="binding site" evidence="6">
    <location>
        <position position="183"/>
    </location>
    <ligand>
        <name>S-adenosyl-L-methionine</name>
        <dbReference type="ChEBI" id="CHEBI:59789"/>
    </ligand>
</feature>
<feature type="binding site" evidence="6">
    <location>
        <position position="248"/>
    </location>
    <ligand>
        <name>S-adenosyl-L-methionine</name>
        <dbReference type="ChEBI" id="CHEBI:59789"/>
    </ligand>
</feature>
<keyword evidence="2 6" id="KW-0963">Cytoplasm</keyword>
<evidence type="ECO:0000256" key="5">
    <source>
        <dbReference type="ARBA" id="ARBA00022691"/>
    </source>
</evidence>
<dbReference type="GO" id="GO:0005840">
    <property type="term" value="C:ribosome"/>
    <property type="evidence" value="ECO:0007669"/>
    <property type="project" value="UniProtKB-KW"/>
</dbReference>
<dbReference type="Pfam" id="PF06325">
    <property type="entry name" value="PrmA"/>
    <property type="match status" value="1"/>
</dbReference>
<dbReference type="CDD" id="cd02440">
    <property type="entry name" value="AdoMet_MTases"/>
    <property type="match status" value="1"/>
</dbReference>
<dbReference type="GO" id="GO:0032259">
    <property type="term" value="P:methylation"/>
    <property type="evidence" value="ECO:0007669"/>
    <property type="project" value="UniProtKB-KW"/>
</dbReference>
<dbReference type="GO" id="GO:0005737">
    <property type="term" value="C:cytoplasm"/>
    <property type="evidence" value="ECO:0007669"/>
    <property type="project" value="UniProtKB-SubCell"/>
</dbReference>
<dbReference type="PANTHER" id="PTHR43648">
    <property type="entry name" value="ELECTRON TRANSFER FLAVOPROTEIN BETA SUBUNIT LYSINE METHYLTRANSFERASE"/>
    <property type="match status" value="1"/>
</dbReference>
<evidence type="ECO:0000313" key="8">
    <source>
        <dbReference type="Proteomes" id="UP000051568"/>
    </source>
</evidence>
<dbReference type="PATRIC" id="fig|319652.3.peg.91"/>
<dbReference type="EMBL" id="JQBR01000001">
    <property type="protein sequence ID" value="KRN67548.1"/>
    <property type="molecule type" value="Genomic_DNA"/>
</dbReference>
<proteinExistence type="inferred from homology"/>
<feature type="binding site" evidence="6">
    <location>
        <position position="162"/>
    </location>
    <ligand>
        <name>S-adenosyl-L-methionine</name>
        <dbReference type="ChEBI" id="CHEBI:59789"/>
    </ligand>
</feature>
<dbReference type="SUPFAM" id="SSF53335">
    <property type="entry name" value="S-adenosyl-L-methionine-dependent methyltransferases"/>
    <property type="match status" value="1"/>
</dbReference>
<dbReference type="PIRSF" id="PIRSF000401">
    <property type="entry name" value="RPL11_MTase"/>
    <property type="match status" value="1"/>
</dbReference>
<evidence type="ECO:0000256" key="2">
    <source>
        <dbReference type="ARBA" id="ARBA00022490"/>
    </source>
</evidence>
<keyword evidence="3 6" id="KW-0489">Methyltransferase</keyword>
<evidence type="ECO:0000256" key="3">
    <source>
        <dbReference type="ARBA" id="ARBA00022603"/>
    </source>
</evidence>
<gene>
    <name evidence="6" type="primary">prmA</name>
    <name evidence="7" type="ORF">IV80_GL000089</name>
</gene>
<reference evidence="7 8" key="1">
    <citation type="journal article" date="2015" name="Genome Announc.">
        <title>Expanding the biotechnology potential of lactobacilli through comparative genomics of 213 strains and associated genera.</title>
        <authorList>
            <person name="Sun Z."/>
            <person name="Harris H.M."/>
            <person name="McCann A."/>
            <person name="Guo C."/>
            <person name="Argimon S."/>
            <person name="Zhang W."/>
            <person name="Yang X."/>
            <person name="Jeffery I.B."/>
            <person name="Cooney J.C."/>
            <person name="Kagawa T.F."/>
            <person name="Liu W."/>
            <person name="Song Y."/>
            <person name="Salvetti E."/>
            <person name="Wrobel A."/>
            <person name="Rasinkangas P."/>
            <person name="Parkhill J."/>
            <person name="Rea M.C."/>
            <person name="O'Sullivan O."/>
            <person name="Ritari J."/>
            <person name="Douillard F.P."/>
            <person name="Paul Ross R."/>
            <person name="Yang R."/>
            <person name="Briner A.E."/>
            <person name="Felis G.E."/>
            <person name="de Vos W.M."/>
            <person name="Barrangou R."/>
            <person name="Klaenhammer T.R."/>
            <person name="Caufield P.W."/>
            <person name="Cui Y."/>
            <person name="Zhang H."/>
            <person name="O'Toole P.W."/>
        </authorList>
    </citation>
    <scope>NUCLEOTIDE SEQUENCE [LARGE SCALE GENOMIC DNA]</scope>
    <source>
        <strain evidence="7 8">DSM 17757</strain>
    </source>
</reference>
<comment type="catalytic activity">
    <reaction evidence="6">
        <text>L-lysyl-[protein] + 3 S-adenosyl-L-methionine = N(6),N(6),N(6)-trimethyl-L-lysyl-[protein] + 3 S-adenosyl-L-homocysteine + 3 H(+)</text>
        <dbReference type="Rhea" id="RHEA:54192"/>
        <dbReference type="Rhea" id="RHEA-COMP:9752"/>
        <dbReference type="Rhea" id="RHEA-COMP:13826"/>
        <dbReference type="ChEBI" id="CHEBI:15378"/>
        <dbReference type="ChEBI" id="CHEBI:29969"/>
        <dbReference type="ChEBI" id="CHEBI:57856"/>
        <dbReference type="ChEBI" id="CHEBI:59789"/>
        <dbReference type="ChEBI" id="CHEBI:61961"/>
    </reaction>
</comment>
<comment type="caution">
    <text evidence="7">The sequence shown here is derived from an EMBL/GenBank/DDBJ whole genome shotgun (WGS) entry which is preliminary data.</text>
</comment>
<dbReference type="Gene3D" id="3.40.50.150">
    <property type="entry name" value="Vaccinia Virus protein VP39"/>
    <property type="match status" value="1"/>
</dbReference>
<dbReference type="GO" id="GO:0016279">
    <property type="term" value="F:protein-lysine N-methyltransferase activity"/>
    <property type="evidence" value="ECO:0007669"/>
    <property type="project" value="RHEA"/>
</dbReference>
<dbReference type="NCBIfam" id="TIGR00406">
    <property type="entry name" value="prmA"/>
    <property type="match status" value="1"/>
</dbReference>
<evidence type="ECO:0000256" key="1">
    <source>
        <dbReference type="ARBA" id="ARBA00009741"/>
    </source>
</evidence>
<comment type="subcellular location">
    <subcellularLocation>
        <location evidence="6">Cytoplasm</location>
    </subcellularLocation>
</comment>
<keyword evidence="5 6" id="KW-0949">S-adenosyl-L-methionine</keyword>
<dbReference type="InterPro" id="IPR029063">
    <property type="entry name" value="SAM-dependent_MTases_sf"/>
</dbReference>
<keyword evidence="8" id="KW-1185">Reference proteome</keyword>
<dbReference type="PANTHER" id="PTHR43648:SF1">
    <property type="entry name" value="ELECTRON TRANSFER FLAVOPROTEIN BETA SUBUNIT LYSINE METHYLTRANSFERASE"/>
    <property type="match status" value="1"/>
</dbReference>
<dbReference type="InterPro" id="IPR004498">
    <property type="entry name" value="Ribosomal_PrmA_MeTrfase"/>
</dbReference>
<keyword evidence="4 6" id="KW-0808">Transferase</keyword>
<protein>
    <recommendedName>
        <fullName evidence="6">Ribosomal protein L11 methyltransferase</fullName>
        <shortName evidence="6">L11 Mtase</shortName>
        <ecNumber evidence="6">2.1.1.-</ecNumber>
    </recommendedName>
</protein>
<dbReference type="OrthoDB" id="9785995at2"/>